<keyword evidence="1" id="KW-1185">Reference proteome</keyword>
<organism evidence="1 2">
    <name type="scientific">Nicotiana tabacum</name>
    <name type="common">Common tobacco</name>
    <dbReference type="NCBI Taxonomy" id="4097"/>
    <lineage>
        <taxon>Eukaryota</taxon>
        <taxon>Viridiplantae</taxon>
        <taxon>Streptophyta</taxon>
        <taxon>Embryophyta</taxon>
        <taxon>Tracheophyta</taxon>
        <taxon>Spermatophyta</taxon>
        <taxon>Magnoliopsida</taxon>
        <taxon>eudicotyledons</taxon>
        <taxon>Gunneridae</taxon>
        <taxon>Pentapetalae</taxon>
        <taxon>asterids</taxon>
        <taxon>lamiids</taxon>
        <taxon>Solanales</taxon>
        <taxon>Solanaceae</taxon>
        <taxon>Nicotianoideae</taxon>
        <taxon>Nicotianeae</taxon>
        <taxon>Nicotiana</taxon>
    </lineage>
</organism>
<gene>
    <name evidence="2" type="primary">LOC142175777</name>
</gene>
<protein>
    <submittedName>
        <fullName evidence="2">Uncharacterized protein LOC142175777</fullName>
    </submittedName>
</protein>
<sequence>MHRMQKKVWADFRKRFDRSNLTRIYHRWTAIATLRQGTDSVTSYYLKMKDLWDEQYVIVPLASCDCKESRPSVELLKNIHLLQLLMGLKESYHNIRSNVLAKRSMSTVNEAYAIVAQE</sequence>
<name>A0AC58TNR9_TOBAC</name>
<proteinExistence type="predicted"/>
<reference evidence="1" key="1">
    <citation type="journal article" date="2014" name="Nat. Commun.">
        <title>The tobacco genome sequence and its comparison with those of tomato and potato.</title>
        <authorList>
            <person name="Sierro N."/>
            <person name="Battey J.N."/>
            <person name="Ouadi S."/>
            <person name="Bakaher N."/>
            <person name="Bovet L."/>
            <person name="Willig A."/>
            <person name="Goepfert S."/>
            <person name="Peitsch M.C."/>
            <person name="Ivanov N.V."/>
        </authorList>
    </citation>
    <scope>NUCLEOTIDE SEQUENCE [LARGE SCALE GENOMIC DNA]</scope>
</reference>
<accession>A0AC58TNR9</accession>
<reference evidence="2" key="2">
    <citation type="submission" date="2025-08" db="UniProtKB">
        <authorList>
            <consortium name="RefSeq"/>
        </authorList>
    </citation>
    <scope>IDENTIFICATION</scope>
    <source>
        <tissue evidence="2">Leaf</tissue>
    </source>
</reference>
<dbReference type="Proteomes" id="UP000790787">
    <property type="component" value="Chromosome 3"/>
</dbReference>
<dbReference type="RefSeq" id="XP_075098874.1">
    <property type="nucleotide sequence ID" value="XM_075242773.1"/>
</dbReference>
<evidence type="ECO:0000313" key="1">
    <source>
        <dbReference type="Proteomes" id="UP000790787"/>
    </source>
</evidence>
<evidence type="ECO:0000313" key="2">
    <source>
        <dbReference type="RefSeq" id="XP_075098874.1"/>
    </source>
</evidence>